<dbReference type="InterPro" id="IPR014284">
    <property type="entry name" value="RNA_pol_sigma-70_dom"/>
</dbReference>
<feature type="region of interest" description="Disordered" evidence="5">
    <location>
        <begin position="155"/>
        <end position="175"/>
    </location>
</feature>
<dbReference type="NCBIfam" id="TIGR02937">
    <property type="entry name" value="sigma70-ECF"/>
    <property type="match status" value="1"/>
</dbReference>
<dbReference type="AlphaFoldDB" id="A0A344PMJ6"/>
<dbReference type="OrthoDB" id="9803470at2"/>
<dbReference type="PANTHER" id="PTHR43133">
    <property type="entry name" value="RNA POLYMERASE ECF-TYPE SIGMA FACTO"/>
    <property type="match status" value="1"/>
</dbReference>
<evidence type="ECO:0000313" key="9">
    <source>
        <dbReference type="Proteomes" id="UP000252023"/>
    </source>
</evidence>
<dbReference type="PANTHER" id="PTHR43133:SF25">
    <property type="entry name" value="RNA POLYMERASE SIGMA FACTOR RFAY-RELATED"/>
    <property type="match status" value="1"/>
</dbReference>
<evidence type="ECO:0000259" key="7">
    <source>
        <dbReference type="Pfam" id="PF22029"/>
    </source>
</evidence>
<keyword evidence="9" id="KW-1185">Reference proteome</keyword>
<organism evidence="8 9">
    <name type="scientific">Paracoccus suum</name>
    <dbReference type="NCBI Taxonomy" id="2259340"/>
    <lineage>
        <taxon>Bacteria</taxon>
        <taxon>Pseudomonadati</taxon>
        <taxon>Pseudomonadota</taxon>
        <taxon>Alphaproteobacteria</taxon>
        <taxon>Rhodobacterales</taxon>
        <taxon>Paracoccaceae</taxon>
        <taxon>Paracoccus</taxon>
    </lineage>
</organism>
<comment type="similarity">
    <text evidence="1">Belongs to the sigma-70 factor family. ECF subfamily.</text>
</comment>
<feature type="domain" description="RNA polymerase sigma factor 70 region 4 type 2" evidence="6">
    <location>
        <begin position="100"/>
        <end position="152"/>
    </location>
</feature>
<dbReference type="SUPFAM" id="SSF88946">
    <property type="entry name" value="Sigma2 domain of RNA polymerase sigma factors"/>
    <property type="match status" value="1"/>
</dbReference>
<dbReference type="CDD" id="cd06171">
    <property type="entry name" value="Sigma70_r4"/>
    <property type="match status" value="1"/>
</dbReference>
<evidence type="ECO:0000256" key="4">
    <source>
        <dbReference type="ARBA" id="ARBA00023163"/>
    </source>
</evidence>
<keyword evidence="4" id="KW-0804">Transcription</keyword>
<protein>
    <submittedName>
        <fullName evidence="8">RNA polymerase subunit sigma</fullName>
    </submittedName>
</protein>
<dbReference type="Pfam" id="PF22029">
    <property type="entry name" value="PhyR_sigma2"/>
    <property type="match status" value="1"/>
</dbReference>
<keyword evidence="2" id="KW-0805">Transcription regulation</keyword>
<gene>
    <name evidence="8" type="ORF">DRW48_13715</name>
</gene>
<proteinExistence type="inferred from homology"/>
<evidence type="ECO:0000256" key="3">
    <source>
        <dbReference type="ARBA" id="ARBA00023082"/>
    </source>
</evidence>
<name>A0A344PMJ6_9RHOB</name>
<dbReference type="Gene3D" id="1.10.1740.10">
    <property type="match status" value="1"/>
</dbReference>
<dbReference type="SUPFAM" id="SSF88659">
    <property type="entry name" value="Sigma3 and sigma4 domains of RNA polymerase sigma factors"/>
    <property type="match status" value="1"/>
</dbReference>
<feature type="domain" description="PhyR sigma2" evidence="7">
    <location>
        <begin position="7"/>
        <end position="60"/>
    </location>
</feature>
<evidence type="ECO:0000256" key="2">
    <source>
        <dbReference type="ARBA" id="ARBA00023015"/>
    </source>
</evidence>
<evidence type="ECO:0000256" key="5">
    <source>
        <dbReference type="SAM" id="MobiDB-lite"/>
    </source>
</evidence>
<evidence type="ECO:0000256" key="1">
    <source>
        <dbReference type="ARBA" id="ARBA00010641"/>
    </source>
</evidence>
<dbReference type="GO" id="GO:0016987">
    <property type="term" value="F:sigma factor activity"/>
    <property type="evidence" value="ECO:0007669"/>
    <property type="project" value="UniProtKB-KW"/>
</dbReference>
<dbReference type="InterPro" id="IPR053866">
    <property type="entry name" value="PhyR_sigma2"/>
</dbReference>
<dbReference type="InterPro" id="IPR013249">
    <property type="entry name" value="RNA_pol_sigma70_r4_t2"/>
</dbReference>
<accession>A0A344PMJ6</accession>
<dbReference type="KEGG" id="pars:DRW48_13715"/>
<dbReference type="GO" id="GO:0006352">
    <property type="term" value="P:DNA-templated transcription initiation"/>
    <property type="evidence" value="ECO:0007669"/>
    <property type="project" value="InterPro"/>
</dbReference>
<evidence type="ECO:0000259" key="6">
    <source>
        <dbReference type="Pfam" id="PF08281"/>
    </source>
</evidence>
<dbReference type="GO" id="GO:0003677">
    <property type="term" value="F:DNA binding"/>
    <property type="evidence" value="ECO:0007669"/>
    <property type="project" value="InterPro"/>
</dbReference>
<dbReference type="Gene3D" id="1.10.10.10">
    <property type="entry name" value="Winged helix-like DNA-binding domain superfamily/Winged helix DNA-binding domain"/>
    <property type="match status" value="1"/>
</dbReference>
<dbReference type="Pfam" id="PF08281">
    <property type="entry name" value="Sigma70_r4_2"/>
    <property type="match status" value="1"/>
</dbReference>
<dbReference type="InterPro" id="IPR039425">
    <property type="entry name" value="RNA_pol_sigma-70-like"/>
</dbReference>
<dbReference type="Proteomes" id="UP000252023">
    <property type="component" value="Chromosome"/>
</dbReference>
<reference evidence="9" key="1">
    <citation type="submission" date="2018-07" db="EMBL/GenBank/DDBJ databases">
        <title>Genome sequencing of Paracoccus sp. SC2-6.</title>
        <authorList>
            <person name="Heo J."/>
            <person name="Kim S.-J."/>
            <person name="Kwon S.-W."/>
        </authorList>
    </citation>
    <scope>NUCLEOTIDE SEQUENCE [LARGE SCALE GENOMIC DNA]</scope>
    <source>
        <strain evidence="9">SC2-6</strain>
    </source>
</reference>
<keyword evidence="3" id="KW-0731">Sigma factor</keyword>
<dbReference type="InterPro" id="IPR013325">
    <property type="entry name" value="RNA_pol_sigma_r2"/>
</dbReference>
<sequence length="175" mass="19252">MTVLEDIEASIPALRRYARALMRDPDRADDLVQDCLERAVAKRHSWRGDGPVQAWLFRILINRYRDLQRQNPGPGHLVAIDDLTFETAQPGGQEAGLALREVQDALARLPGDQREALVIVALEGNSFDQAASLLDIPKGTLMSRLARARATLRVLTGRGAGPTETRGPSQGARHE</sequence>
<dbReference type="InterPro" id="IPR036388">
    <property type="entry name" value="WH-like_DNA-bd_sf"/>
</dbReference>
<dbReference type="RefSeq" id="WP_114076918.1">
    <property type="nucleotide sequence ID" value="NZ_CP030918.1"/>
</dbReference>
<dbReference type="EMBL" id="CP030918">
    <property type="protein sequence ID" value="AXC50601.1"/>
    <property type="molecule type" value="Genomic_DNA"/>
</dbReference>
<evidence type="ECO:0000313" key="8">
    <source>
        <dbReference type="EMBL" id="AXC50601.1"/>
    </source>
</evidence>
<dbReference type="InterPro" id="IPR013324">
    <property type="entry name" value="RNA_pol_sigma_r3/r4-like"/>
</dbReference>